<evidence type="ECO:0000256" key="1">
    <source>
        <dbReference type="SAM" id="MobiDB-lite"/>
    </source>
</evidence>
<dbReference type="InterPro" id="IPR016177">
    <property type="entry name" value="DNA-bd_dom_sf"/>
</dbReference>
<dbReference type="EMBL" id="MH733496">
    <property type="protein sequence ID" value="AXY82568.1"/>
    <property type="molecule type" value="Genomic_DNA"/>
</dbReference>
<feature type="domain" description="HNH nuclease" evidence="2">
    <location>
        <begin position="38"/>
        <end position="92"/>
    </location>
</feature>
<dbReference type="KEGG" id="vg:77935692"/>
<name>A0A385IHX2_9CAUD</name>
<protein>
    <recommendedName>
        <fullName evidence="2">HNH nuclease domain-containing protein</fullName>
    </recommendedName>
</protein>
<feature type="compositionally biased region" description="Low complexity" evidence="1">
    <location>
        <begin position="87"/>
        <end position="103"/>
    </location>
</feature>
<dbReference type="GO" id="GO:0003677">
    <property type="term" value="F:DNA binding"/>
    <property type="evidence" value="ECO:0007669"/>
    <property type="project" value="InterPro"/>
</dbReference>
<evidence type="ECO:0000313" key="4">
    <source>
        <dbReference type="Proteomes" id="UP000264229"/>
    </source>
</evidence>
<reference evidence="4" key="1">
    <citation type="submission" date="2018-08" db="EMBL/GenBank/DDBJ databases">
        <authorList>
            <person name="Chaudhary N."/>
            <person name="Taneja N."/>
        </authorList>
    </citation>
    <scope>NUCLEOTIDE SEQUENCE [LARGE SCALE GENOMIC DNA]</scope>
</reference>
<dbReference type="SUPFAM" id="SSF54171">
    <property type="entry name" value="DNA-binding domain"/>
    <property type="match status" value="1"/>
</dbReference>
<organism evidence="3 4">
    <name type="scientific">Escherichia phage PGN829.1</name>
    <dbReference type="NCBI Taxonomy" id="2315696"/>
    <lineage>
        <taxon>Viruses</taxon>
        <taxon>Duplodnaviria</taxon>
        <taxon>Heunggongvirae</taxon>
        <taxon>Uroviricota</taxon>
        <taxon>Caudoviricetes</taxon>
        <taxon>Schitoviridae</taxon>
        <taxon>Enquatrovirinae</taxon>
        <taxon>Gamaleyavirus</taxon>
        <taxon>Gamaleyavirus Pgn8291</taxon>
    </lineage>
</organism>
<dbReference type="SMART" id="SM00507">
    <property type="entry name" value="HNHc"/>
    <property type="match status" value="1"/>
</dbReference>
<evidence type="ECO:0000259" key="2">
    <source>
        <dbReference type="SMART" id="SM00507"/>
    </source>
</evidence>
<dbReference type="SUPFAM" id="SSF54060">
    <property type="entry name" value="His-Me finger endonucleases"/>
    <property type="match status" value="1"/>
</dbReference>
<dbReference type="Proteomes" id="UP000264229">
    <property type="component" value="Segment"/>
</dbReference>
<dbReference type="GeneID" id="77935692"/>
<sequence length="157" mass="18153">MDWHELFSYREGKLYWKVSSGRAKSGDIAGSFDTYSGYVYVQVKYRHLKAATIIWEMHNGKLPDGYMVDHINHIRTDDRLENLRAVSSQDNNRNRSRASNNTSGATGVRYEAGKWRVRIKINGKLKHLGRFNTFEEAVEARELANNEYGFHSNHGKD</sequence>
<dbReference type="InterPro" id="IPR003615">
    <property type="entry name" value="HNH_nuc"/>
</dbReference>
<dbReference type="Gene3D" id="3.90.75.20">
    <property type="match status" value="1"/>
</dbReference>
<dbReference type="InterPro" id="IPR044925">
    <property type="entry name" value="His-Me_finger_sf"/>
</dbReference>
<keyword evidence="4" id="KW-1185">Reference proteome</keyword>
<accession>A0A385IHX2</accession>
<proteinExistence type="predicted"/>
<dbReference type="RefSeq" id="YP_010659707.1">
    <property type="nucleotide sequence ID" value="NC_070871.1"/>
</dbReference>
<evidence type="ECO:0000313" key="3">
    <source>
        <dbReference type="EMBL" id="AXY82568.1"/>
    </source>
</evidence>
<dbReference type="Pfam" id="PF13392">
    <property type="entry name" value="HNH_3"/>
    <property type="match status" value="1"/>
</dbReference>
<feature type="region of interest" description="Disordered" evidence="1">
    <location>
        <begin position="86"/>
        <end position="105"/>
    </location>
</feature>